<dbReference type="EMBL" id="JACHWX010000009">
    <property type="protein sequence ID" value="MBB3056689.1"/>
    <property type="molecule type" value="Genomic_DNA"/>
</dbReference>
<keyword evidence="1" id="KW-0805">Transcription regulation</keyword>
<proteinExistence type="predicted"/>
<keyword evidence="6" id="KW-1185">Reference proteome</keyword>
<dbReference type="Pfam" id="PF00356">
    <property type="entry name" value="LacI"/>
    <property type="match status" value="1"/>
</dbReference>
<feature type="domain" description="HTH lacI-type" evidence="4">
    <location>
        <begin position="4"/>
        <end position="58"/>
    </location>
</feature>
<reference evidence="5" key="1">
    <citation type="submission" date="2020-08" db="EMBL/GenBank/DDBJ databases">
        <title>Genomic Encyclopedia of Type Strains, Phase III (KMG-III): the genomes of soil and plant-associated and newly described type strains.</title>
        <authorList>
            <person name="Whitman W."/>
        </authorList>
    </citation>
    <scope>NUCLEOTIDE SEQUENCE [LARGE SCALE GENOMIC DNA]</scope>
    <source>
        <strain evidence="5">CECT 8628</strain>
    </source>
</reference>
<dbReference type="InterPro" id="IPR000843">
    <property type="entry name" value="HTH_LacI"/>
</dbReference>
<dbReference type="GO" id="GO:0003700">
    <property type="term" value="F:DNA-binding transcription factor activity"/>
    <property type="evidence" value="ECO:0007669"/>
    <property type="project" value="TreeGrafter"/>
</dbReference>
<dbReference type="PANTHER" id="PTHR30146:SF109">
    <property type="entry name" value="HTH-TYPE TRANSCRIPTIONAL REGULATOR GALS"/>
    <property type="match status" value="1"/>
</dbReference>
<dbReference type="SUPFAM" id="SSF53822">
    <property type="entry name" value="Periplasmic binding protein-like I"/>
    <property type="match status" value="1"/>
</dbReference>
<dbReference type="InterPro" id="IPR010982">
    <property type="entry name" value="Lambda_DNA-bd_dom_sf"/>
</dbReference>
<evidence type="ECO:0000313" key="5">
    <source>
        <dbReference type="EMBL" id="MBB3056689.1"/>
    </source>
</evidence>
<dbReference type="RefSeq" id="WP_183476052.1">
    <property type="nucleotide sequence ID" value="NZ_JACHWX010000009.1"/>
</dbReference>
<evidence type="ECO:0000256" key="3">
    <source>
        <dbReference type="ARBA" id="ARBA00023163"/>
    </source>
</evidence>
<accession>A0A839SJF7</accession>
<dbReference type="SUPFAM" id="SSF47413">
    <property type="entry name" value="lambda repressor-like DNA-binding domains"/>
    <property type="match status" value="1"/>
</dbReference>
<dbReference type="SMART" id="SM00354">
    <property type="entry name" value="HTH_LACI"/>
    <property type="match status" value="1"/>
</dbReference>
<dbReference type="Gene3D" id="1.10.260.40">
    <property type="entry name" value="lambda repressor-like DNA-binding domains"/>
    <property type="match status" value="1"/>
</dbReference>
<protein>
    <submittedName>
        <fullName evidence="5">LacI family transcriptional regulator</fullName>
    </submittedName>
</protein>
<sequence length="330" mass="36658">MSEVTLKKLADLLNLSISTVSRALKDHEDISAETKNRVKELALILDYEPNTYAVNLRNNFSREFAVIIPSIANDFYQSFISSLEKEARLNSYSLIILQSGDDPQTELECVKRCKQNRVAGIFVSITQKTTDISHFLKLAESHIPVVFFDKVPASGFCNKVCVDDISAARLSAETLILKKKKGILAIFGNEQLSITQKRLDAFKDTFSLHNYDARPDIYHTNSSAGAYHYTMEQLALPQQPDVIFCMSDEILIGVMRAVQTVGLRPPADIGILAISEGQIPTFYFPQITYVETSGFKLAKLAFSRMLGCLAGSTQVQELKTESIIVEGGSL</sequence>
<dbReference type="InterPro" id="IPR028082">
    <property type="entry name" value="Peripla_BP_I"/>
</dbReference>
<evidence type="ECO:0000313" key="6">
    <source>
        <dbReference type="Proteomes" id="UP000539265"/>
    </source>
</evidence>
<keyword evidence="2" id="KW-0238">DNA-binding</keyword>
<gene>
    <name evidence="5" type="ORF">FHS11_003115</name>
</gene>
<evidence type="ECO:0000256" key="1">
    <source>
        <dbReference type="ARBA" id="ARBA00023015"/>
    </source>
</evidence>
<dbReference type="Gene3D" id="3.40.50.2300">
    <property type="match status" value="2"/>
</dbReference>
<name>A0A839SJF7_9SPHI</name>
<dbReference type="Pfam" id="PF13407">
    <property type="entry name" value="Peripla_BP_4"/>
    <property type="match status" value="1"/>
</dbReference>
<dbReference type="CDD" id="cd01392">
    <property type="entry name" value="HTH_LacI"/>
    <property type="match status" value="1"/>
</dbReference>
<dbReference type="CDD" id="cd06267">
    <property type="entry name" value="PBP1_LacI_sugar_binding-like"/>
    <property type="match status" value="1"/>
</dbReference>
<organism evidence="5 6">
    <name type="scientific">Mucilaginibacter gotjawali</name>
    <dbReference type="NCBI Taxonomy" id="1550579"/>
    <lineage>
        <taxon>Bacteria</taxon>
        <taxon>Pseudomonadati</taxon>
        <taxon>Bacteroidota</taxon>
        <taxon>Sphingobacteriia</taxon>
        <taxon>Sphingobacteriales</taxon>
        <taxon>Sphingobacteriaceae</taxon>
        <taxon>Mucilaginibacter</taxon>
    </lineage>
</organism>
<dbReference type="PROSITE" id="PS50932">
    <property type="entry name" value="HTH_LACI_2"/>
    <property type="match status" value="1"/>
</dbReference>
<keyword evidence="3" id="KW-0804">Transcription</keyword>
<dbReference type="InterPro" id="IPR025997">
    <property type="entry name" value="SBP_2_dom"/>
</dbReference>
<comment type="caution">
    <text evidence="5">The sequence shown here is derived from an EMBL/GenBank/DDBJ whole genome shotgun (WGS) entry which is preliminary data.</text>
</comment>
<evidence type="ECO:0000256" key="2">
    <source>
        <dbReference type="ARBA" id="ARBA00023125"/>
    </source>
</evidence>
<dbReference type="GO" id="GO:0000976">
    <property type="term" value="F:transcription cis-regulatory region binding"/>
    <property type="evidence" value="ECO:0007669"/>
    <property type="project" value="TreeGrafter"/>
</dbReference>
<dbReference type="AlphaFoldDB" id="A0A839SJF7"/>
<evidence type="ECO:0000259" key="4">
    <source>
        <dbReference type="PROSITE" id="PS50932"/>
    </source>
</evidence>
<dbReference type="Proteomes" id="UP000539265">
    <property type="component" value="Unassembled WGS sequence"/>
</dbReference>
<dbReference type="PANTHER" id="PTHR30146">
    <property type="entry name" value="LACI-RELATED TRANSCRIPTIONAL REPRESSOR"/>
    <property type="match status" value="1"/>
</dbReference>